<evidence type="ECO:0000313" key="3">
    <source>
        <dbReference type="Proteomes" id="UP001174909"/>
    </source>
</evidence>
<dbReference type="InterPro" id="IPR037383">
    <property type="entry name" value="CCDC87"/>
</dbReference>
<dbReference type="PANTHER" id="PTHR16078">
    <property type="entry name" value="COILED-COIL DOMAIN-CONTAINING PROTEIN 87"/>
    <property type="match status" value="1"/>
</dbReference>
<keyword evidence="3" id="KW-1185">Reference proteome</keyword>
<dbReference type="EMBL" id="CASHTH010000959">
    <property type="protein sequence ID" value="CAI8009450.1"/>
    <property type="molecule type" value="Genomic_DNA"/>
</dbReference>
<accession>A0AA35RDG7</accession>
<organism evidence="2 3">
    <name type="scientific">Geodia barretti</name>
    <name type="common">Barrett's horny sponge</name>
    <dbReference type="NCBI Taxonomy" id="519541"/>
    <lineage>
        <taxon>Eukaryota</taxon>
        <taxon>Metazoa</taxon>
        <taxon>Porifera</taxon>
        <taxon>Demospongiae</taxon>
        <taxon>Heteroscleromorpha</taxon>
        <taxon>Tetractinellida</taxon>
        <taxon>Astrophorina</taxon>
        <taxon>Geodiidae</taxon>
        <taxon>Geodia</taxon>
    </lineage>
</organism>
<feature type="region of interest" description="Disordered" evidence="1">
    <location>
        <begin position="83"/>
        <end position="115"/>
    </location>
</feature>
<sequence length="157" mass="17616">ASACVCPQGPQKSIQERFWAVWSRLHLSQEQTMDMAAKYSTHKYQMHTRKALSLWERACTVIEEREEKLEDLLTFEKSASNPSRLFAKGKDGSSESRLHEAKRRKQIHSVGSEKSRAPSFSRATCSLGRLGAEALTATAKVTVTIRRHCNLQGASLP</sequence>
<gene>
    <name evidence="2" type="ORF">GBAR_LOCUS6338</name>
</gene>
<evidence type="ECO:0000256" key="1">
    <source>
        <dbReference type="SAM" id="MobiDB-lite"/>
    </source>
</evidence>
<dbReference type="Proteomes" id="UP001174909">
    <property type="component" value="Unassembled WGS sequence"/>
</dbReference>
<evidence type="ECO:0000313" key="2">
    <source>
        <dbReference type="EMBL" id="CAI8009450.1"/>
    </source>
</evidence>
<feature type="compositionally biased region" description="Basic and acidic residues" evidence="1">
    <location>
        <begin position="88"/>
        <end position="99"/>
    </location>
</feature>
<dbReference type="PANTHER" id="PTHR16078:SF1">
    <property type="entry name" value="COILED-COIL DOMAIN-CONTAINING PROTEIN 87"/>
    <property type="match status" value="1"/>
</dbReference>
<feature type="non-terminal residue" evidence="2">
    <location>
        <position position="157"/>
    </location>
</feature>
<name>A0AA35RDG7_GEOBA</name>
<dbReference type="AlphaFoldDB" id="A0AA35RDG7"/>
<reference evidence="2" key="1">
    <citation type="submission" date="2023-03" db="EMBL/GenBank/DDBJ databases">
        <authorList>
            <person name="Steffen K."/>
            <person name="Cardenas P."/>
        </authorList>
    </citation>
    <scope>NUCLEOTIDE SEQUENCE</scope>
</reference>
<comment type="caution">
    <text evidence="2">The sequence shown here is derived from an EMBL/GenBank/DDBJ whole genome shotgun (WGS) entry which is preliminary data.</text>
</comment>
<proteinExistence type="predicted"/>
<protein>
    <submittedName>
        <fullName evidence="2">Coiled-coil domain-containing protein 87</fullName>
    </submittedName>
</protein>